<keyword evidence="3" id="KW-0238">DNA-binding</keyword>
<dbReference type="InterPro" id="IPR036390">
    <property type="entry name" value="WH_DNA-bd_sf"/>
</dbReference>
<dbReference type="EMBL" id="NRRE01000028">
    <property type="protein sequence ID" value="MBK1698550.1"/>
    <property type="molecule type" value="Genomic_DNA"/>
</dbReference>
<organism evidence="6 7">
    <name type="scientific">Rhodovibrio salinarum</name>
    <dbReference type="NCBI Taxonomy" id="1087"/>
    <lineage>
        <taxon>Bacteria</taxon>
        <taxon>Pseudomonadati</taxon>
        <taxon>Pseudomonadota</taxon>
        <taxon>Alphaproteobacteria</taxon>
        <taxon>Rhodospirillales</taxon>
        <taxon>Rhodovibrionaceae</taxon>
        <taxon>Rhodovibrio</taxon>
    </lineage>
</organism>
<evidence type="ECO:0000259" key="5">
    <source>
        <dbReference type="PROSITE" id="PS50931"/>
    </source>
</evidence>
<reference evidence="6" key="1">
    <citation type="submission" date="2017-08" db="EMBL/GenBank/DDBJ databases">
        <authorList>
            <person name="Imhoff J.F."/>
            <person name="Rahn T."/>
            <person name="Kuenzel S."/>
            <person name="Neulinger S.C."/>
        </authorList>
    </citation>
    <scope>NUCLEOTIDE SEQUENCE</scope>
    <source>
        <strain evidence="6">DSM 9154</strain>
    </source>
</reference>
<dbReference type="RefSeq" id="WP_051432233.1">
    <property type="nucleotide sequence ID" value="NZ_NRRE01000028.1"/>
</dbReference>
<dbReference type="Gene3D" id="1.10.10.10">
    <property type="entry name" value="Winged helix-like DNA-binding domain superfamily/Winged helix DNA-binding domain"/>
    <property type="match status" value="1"/>
</dbReference>
<dbReference type="AlphaFoldDB" id="A0A934QL62"/>
<dbReference type="CDD" id="cd05466">
    <property type="entry name" value="PBP2_LTTR_substrate"/>
    <property type="match status" value="1"/>
</dbReference>
<evidence type="ECO:0000256" key="4">
    <source>
        <dbReference type="ARBA" id="ARBA00023163"/>
    </source>
</evidence>
<reference evidence="6" key="2">
    <citation type="journal article" date="2020" name="Microorganisms">
        <title>Osmotic Adaptation and Compatible Solute Biosynthesis of Phototrophic Bacteria as Revealed from Genome Analyses.</title>
        <authorList>
            <person name="Imhoff J.F."/>
            <person name="Rahn T."/>
            <person name="Kunzel S."/>
            <person name="Keller A."/>
            <person name="Neulinger S.C."/>
        </authorList>
    </citation>
    <scope>NUCLEOTIDE SEQUENCE</scope>
    <source>
        <strain evidence="6">DSM 9154</strain>
    </source>
</reference>
<dbReference type="PROSITE" id="PS50931">
    <property type="entry name" value="HTH_LYSR"/>
    <property type="match status" value="1"/>
</dbReference>
<evidence type="ECO:0000313" key="7">
    <source>
        <dbReference type="Proteomes" id="UP000778970"/>
    </source>
</evidence>
<proteinExistence type="inferred from homology"/>
<feature type="domain" description="HTH lysR-type" evidence="5">
    <location>
        <begin position="9"/>
        <end position="65"/>
    </location>
</feature>
<dbReference type="Pfam" id="PF03466">
    <property type="entry name" value="LysR_substrate"/>
    <property type="match status" value="1"/>
</dbReference>
<protein>
    <submittedName>
        <fullName evidence="6">LysR family transcriptional regulator</fullName>
    </submittedName>
</protein>
<name>A0A934QL62_9PROT</name>
<dbReference type="InterPro" id="IPR000847">
    <property type="entry name" value="LysR_HTH_N"/>
</dbReference>
<accession>A0A934QL62</accession>
<dbReference type="GO" id="GO:0003700">
    <property type="term" value="F:DNA-binding transcription factor activity"/>
    <property type="evidence" value="ECO:0007669"/>
    <property type="project" value="InterPro"/>
</dbReference>
<dbReference type="Proteomes" id="UP000778970">
    <property type="component" value="Unassembled WGS sequence"/>
</dbReference>
<dbReference type="Pfam" id="PF00126">
    <property type="entry name" value="HTH_1"/>
    <property type="match status" value="1"/>
</dbReference>
<dbReference type="PANTHER" id="PTHR30126">
    <property type="entry name" value="HTH-TYPE TRANSCRIPTIONAL REGULATOR"/>
    <property type="match status" value="1"/>
</dbReference>
<keyword evidence="4" id="KW-0804">Transcription</keyword>
<dbReference type="Gene3D" id="3.40.190.290">
    <property type="match status" value="1"/>
</dbReference>
<evidence type="ECO:0000256" key="1">
    <source>
        <dbReference type="ARBA" id="ARBA00009437"/>
    </source>
</evidence>
<evidence type="ECO:0000256" key="2">
    <source>
        <dbReference type="ARBA" id="ARBA00023015"/>
    </source>
</evidence>
<dbReference type="InterPro" id="IPR036388">
    <property type="entry name" value="WH-like_DNA-bd_sf"/>
</dbReference>
<dbReference type="InterPro" id="IPR005119">
    <property type="entry name" value="LysR_subst-bd"/>
</dbReference>
<evidence type="ECO:0000256" key="3">
    <source>
        <dbReference type="ARBA" id="ARBA00023125"/>
    </source>
</evidence>
<dbReference type="GO" id="GO:0000976">
    <property type="term" value="F:transcription cis-regulatory region binding"/>
    <property type="evidence" value="ECO:0007669"/>
    <property type="project" value="TreeGrafter"/>
</dbReference>
<gene>
    <name evidence="6" type="ORF">CKO21_14975</name>
</gene>
<dbReference type="PANTHER" id="PTHR30126:SF98">
    <property type="entry name" value="HTH-TYPE TRANSCRIPTIONAL ACTIVATOR BAUR"/>
    <property type="match status" value="1"/>
</dbReference>
<comment type="caution">
    <text evidence="6">The sequence shown here is derived from an EMBL/GenBank/DDBJ whole genome shotgun (WGS) entry which is preliminary data.</text>
</comment>
<keyword evidence="2" id="KW-0805">Transcription regulation</keyword>
<evidence type="ECO:0000313" key="6">
    <source>
        <dbReference type="EMBL" id="MBK1698550.1"/>
    </source>
</evidence>
<dbReference type="SUPFAM" id="SSF46785">
    <property type="entry name" value="Winged helix' DNA-binding domain"/>
    <property type="match status" value="1"/>
</dbReference>
<keyword evidence="7" id="KW-1185">Reference proteome</keyword>
<dbReference type="SUPFAM" id="SSF53850">
    <property type="entry name" value="Periplasmic binding protein-like II"/>
    <property type="match status" value="1"/>
</dbReference>
<sequence>MATSIGDAEIRLLRVFATVARFQGLAAAQHELNLSLPTISAHIAKLEERVGVRLCERGRRGFRLTEEGRRVVELSQGLLGAVEDFASEVDALKDRLTGNLRIAIIDNIANNPGCALPQTLAELEQRCDAVDVHVEVIAPNQLESAISEERFHLGIGPAMKELPSLSYAPLFTEQQRLYCGPGHPLFDRPDAEVGEADLAACRYAAHLFPIPQFHACGRPLPEAAKSQYMESIAMLVRSGGYIGFLPVHYAEEWVRSGGLRALCPDTYRYTNTFYAITRTHRQTTRLMALFGEILRRHHTASAGPVTRAR</sequence>
<comment type="similarity">
    <text evidence="1">Belongs to the LysR transcriptional regulatory family.</text>
</comment>